<feature type="transmembrane region" description="Helical" evidence="1">
    <location>
        <begin position="53"/>
        <end position="76"/>
    </location>
</feature>
<organism evidence="2 3">
    <name type="scientific">Enterocloster clostridioformis</name>
    <dbReference type="NCBI Taxonomy" id="1531"/>
    <lineage>
        <taxon>Bacteria</taxon>
        <taxon>Bacillati</taxon>
        <taxon>Bacillota</taxon>
        <taxon>Clostridia</taxon>
        <taxon>Lachnospirales</taxon>
        <taxon>Lachnospiraceae</taxon>
        <taxon>Enterocloster</taxon>
    </lineage>
</organism>
<feature type="transmembrane region" description="Helical" evidence="1">
    <location>
        <begin position="267"/>
        <end position="285"/>
    </location>
</feature>
<feature type="transmembrane region" description="Helical" evidence="1">
    <location>
        <begin position="200"/>
        <end position="222"/>
    </location>
</feature>
<name>A0A829WBJ7_9FIRM</name>
<dbReference type="EMBL" id="BJLB01000001">
    <property type="protein sequence ID" value="GEA36851.1"/>
    <property type="molecule type" value="Genomic_DNA"/>
</dbReference>
<dbReference type="Pfam" id="PF04018">
    <property type="entry name" value="VCA0040-like"/>
    <property type="match status" value="1"/>
</dbReference>
<keyword evidence="1" id="KW-0472">Membrane</keyword>
<feature type="transmembrane region" description="Helical" evidence="1">
    <location>
        <begin position="175"/>
        <end position="194"/>
    </location>
</feature>
<feature type="transmembrane region" description="Helical" evidence="1">
    <location>
        <begin position="6"/>
        <end position="32"/>
    </location>
</feature>
<dbReference type="InterPro" id="IPR007163">
    <property type="entry name" value="VCA0040-like"/>
</dbReference>
<proteinExistence type="predicted"/>
<evidence type="ECO:0000313" key="2">
    <source>
        <dbReference type="EMBL" id="GEA36851.1"/>
    </source>
</evidence>
<dbReference type="Proteomes" id="UP000315200">
    <property type="component" value="Unassembled WGS sequence"/>
</dbReference>
<feature type="transmembrane region" description="Helical" evidence="1">
    <location>
        <begin position="82"/>
        <end position="101"/>
    </location>
</feature>
<feature type="transmembrane region" description="Helical" evidence="1">
    <location>
        <begin position="147"/>
        <end position="168"/>
    </location>
</feature>
<comment type="caution">
    <text evidence="2">The sequence shown here is derived from an EMBL/GenBank/DDBJ whole genome shotgun (WGS) entry which is preliminary data.</text>
</comment>
<protein>
    <submittedName>
        <fullName evidence="2">DUF368 domain-containing protein</fullName>
    </submittedName>
</protein>
<keyword evidence="1" id="KW-1133">Transmembrane helix</keyword>
<feature type="transmembrane region" description="Helical" evidence="1">
    <location>
        <begin position="113"/>
        <end position="132"/>
    </location>
</feature>
<accession>A0A829WBJ7</accession>
<sequence>MLLNGIRGFCMALADSVPGVSGGTIAFLLGFYDTFIESLNDLMGRDNGRRKTAFLFLVKLGVGWVIGFCMSVLILSSLFEAHIYRISSLFLGLTLFAIPMVIREEREVLKGRYGNTVFTLMGVLLVFCITYFNPSGGEGIRVSVEHLSLGLVVYVFFTAMFAITAMVLPGISGSTLLLIFGLYVPIIGAVKEFLHMNMDYFPILMVFGLGVVTGIVGIIKIIKMCLERFRSQTIYTIIGLMTGSLYAITMGPTTLDMPKAPMSPSTFSILFFILGGVILAGLELLKARLDK</sequence>
<dbReference type="PANTHER" id="PTHR37308">
    <property type="entry name" value="INTEGRAL MEMBRANE PROTEIN"/>
    <property type="match status" value="1"/>
</dbReference>
<dbReference type="AlphaFoldDB" id="A0A829WBJ7"/>
<reference evidence="2 3" key="1">
    <citation type="submission" date="2019-06" db="EMBL/GenBank/DDBJ databases">
        <title>Draft genome sequence of [Clostridium] clostridioforme NBRC 113352.</title>
        <authorList>
            <person name="Miura T."/>
            <person name="Furukawa M."/>
            <person name="Shimamura M."/>
            <person name="Ohyama Y."/>
            <person name="Yamazoe A."/>
            <person name="Kawasaki H."/>
        </authorList>
    </citation>
    <scope>NUCLEOTIDE SEQUENCE [LARGE SCALE GENOMIC DNA]</scope>
    <source>
        <strain evidence="2 3">NBRC 113352</strain>
    </source>
</reference>
<evidence type="ECO:0000313" key="3">
    <source>
        <dbReference type="Proteomes" id="UP000315200"/>
    </source>
</evidence>
<evidence type="ECO:0000256" key="1">
    <source>
        <dbReference type="SAM" id="Phobius"/>
    </source>
</evidence>
<dbReference type="PANTHER" id="PTHR37308:SF1">
    <property type="entry name" value="POLYPRENYL-PHOSPHATE TRANSPORTER"/>
    <property type="match status" value="1"/>
</dbReference>
<feature type="transmembrane region" description="Helical" evidence="1">
    <location>
        <begin position="234"/>
        <end position="255"/>
    </location>
</feature>
<gene>
    <name evidence="2" type="ORF">Ccl03g_25640</name>
</gene>
<dbReference type="RefSeq" id="WP_330364195.1">
    <property type="nucleotide sequence ID" value="NZ_AP031445.1"/>
</dbReference>
<keyword evidence="1" id="KW-0812">Transmembrane</keyword>